<dbReference type="AlphaFoldDB" id="A0A382NRL5"/>
<name>A0A382NRL5_9ZZZZ</name>
<accession>A0A382NRL5</accession>
<organism evidence="1">
    <name type="scientific">marine metagenome</name>
    <dbReference type="NCBI Taxonomy" id="408172"/>
    <lineage>
        <taxon>unclassified sequences</taxon>
        <taxon>metagenomes</taxon>
        <taxon>ecological metagenomes</taxon>
    </lineage>
</organism>
<sequence>FRTRLAHRIQLQVDASYSVLEKRDNGGTVRTEIRYQF</sequence>
<evidence type="ECO:0000313" key="1">
    <source>
        <dbReference type="EMBL" id="SVC63824.1"/>
    </source>
</evidence>
<dbReference type="EMBL" id="UINC01102307">
    <property type="protein sequence ID" value="SVC63824.1"/>
    <property type="molecule type" value="Genomic_DNA"/>
</dbReference>
<reference evidence="1" key="1">
    <citation type="submission" date="2018-05" db="EMBL/GenBank/DDBJ databases">
        <authorList>
            <person name="Lanie J.A."/>
            <person name="Ng W.-L."/>
            <person name="Kazmierczak K.M."/>
            <person name="Andrzejewski T.M."/>
            <person name="Davidsen T.M."/>
            <person name="Wayne K.J."/>
            <person name="Tettelin H."/>
            <person name="Glass J.I."/>
            <person name="Rusch D."/>
            <person name="Podicherti R."/>
            <person name="Tsui H.-C.T."/>
            <person name="Winkler M.E."/>
        </authorList>
    </citation>
    <scope>NUCLEOTIDE SEQUENCE</scope>
</reference>
<proteinExistence type="predicted"/>
<feature type="non-terminal residue" evidence="1">
    <location>
        <position position="1"/>
    </location>
</feature>
<gene>
    <name evidence="1" type="ORF">METZ01_LOCUS316678</name>
</gene>
<protein>
    <submittedName>
        <fullName evidence="1">Uncharacterized protein</fullName>
    </submittedName>
</protein>